<dbReference type="AlphaFoldDB" id="A0A9N8ZRW9"/>
<organism evidence="2 3">
    <name type="scientific">Cetraspora pellucida</name>
    <dbReference type="NCBI Taxonomy" id="1433469"/>
    <lineage>
        <taxon>Eukaryota</taxon>
        <taxon>Fungi</taxon>
        <taxon>Fungi incertae sedis</taxon>
        <taxon>Mucoromycota</taxon>
        <taxon>Glomeromycotina</taxon>
        <taxon>Glomeromycetes</taxon>
        <taxon>Diversisporales</taxon>
        <taxon>Gigasporaceae</taxon>
        <taxon>Cetraspora</taxon>
    </lineage>
</organism>
<dbReference type="Proteomes" id="UP000789759">
    <property type="component" value="Unassembled WGS sequence"/>
</dbReference>
<gene>
    <name evidence="2" type="ORF">CPELLU_LOCUS2625</name>
</gene>
<dbReference type="EMBL" id="CAJVQA010001159">
    <property type="protein sequence ID" value="CAG8504761.1"/>
    <property type="molecule type" value="Genomic_DNA"/>
</dbReference>
<comment type="caution">
    <text evidence="2">The sequence shown here is derived from an EMBL/GenBank/DDBJ whole genome shotgun (WGS) entry which is preliminary data.</text>
</comment>
<dbReference type="PROSITE" id="PS50800">
    <property type="entry name" value="SAP"/>
    <property type="match status" value="1"/>
</dbReference>
<accession>A0A9N8ZRW9</accession>
<evidence type="ECO:0000259" key="1">
    <source>
        <dbReference type="PROSITE" id="PS50800"/>
    </source>
</evidence>
<dbReference type="InterPro" id="IPR003034">
    <property type="entry name" value="SAP_dom"/>
</dbReference>
<dbReference type="Pfam" id="PF02037">
    <property type="entry name" value="SAP"/>
    <property type="match status" value="1"/>
</dbReference>
<protein>
    <submittedName>
        <fullName evidence="2">8209_t:CDS:1</fullName>
    </submittedName>
</protein>
<evidence type="ECO:0000313" key="3">
    <source>
        <dbReference type="Proteomes" id="UP000789759"/>
    </source>
</evidence>
<keyword evidence="3" id="KW-1185">Reference proteome</keyword>
<sequence length="164" mass="18945">MLRVLCRAEGLQNTGSKKELIERLASRIVSKINEKDRSMGNKNIRGEMFEGLQKESQDSKKKKNPAKGLLENVIDLEDEALSNFYEHLQMKYMNDESLTKDKNLPTPEVTNYDRFWPAEKMSSKKVMELPPLKEIIVLGSLDQVESFNNSAWKLIAAHINWLEF</sequence>
<proteinExistence type="predicted"/>
<name>A0A9N8ZRW9_9GLOM</name>
<reference evidence="2" key="1">
    <citation type="submission" date="2021-06" db="EMBL/GenBank/DDBJ databases">
        <authorList>
            <person name="Kallberg Y."/>
            <person name="Tangrot J."/>
            <person name="Rosling A."/>
        </authorList>
    </citation>
    <scope>NUCLEOTIDE SEQUENCE</scope>
    <source>
        <strain evidence="2">FL966</strain>
    </source>
</reference>
<feature type="domain" description="SAP" evidence="1">
    <location>
        <begin position="1"/>
        <end position="28"/>
    </location>
</feature>
<evidence type="ECO:0000313" key="2">
    <source>
        <dbReference type="EMBL" id="CAG8504761.1"/>
    </source>
</evidence>